<feature type="compositionally biased region" description="Basic and acidic residues" evidence="1">
    <location>
        <begin position="729"/>
        <end position="746"/>
    </location>
</feature>
<feature type="compositionally biased region" description="Basic and acidic residues" evidence="1">
    <location>
        <begin position="590"/>
        <end position="616"/>
    </location>
</feature>
<feature type="domain" description="DUF3824" evidence="2">
    <location>
        <begin position="565"/>
        <end position="695"/>
    </location>
</feature>
<feature type="compositionally biased region" description="Basic residues" evidence="1">
    <location>
        <begin position="555"/>
        <end position="564"/>
    </location>
</feature>
<feature type="region of interest" description="Disordered" evidence="1">
    <location>
        <begin position="328"/>
        <end position="368"/>
    </location>
</feature>
<keyword evidence="4" id="KW-1185">Reference proteome</keyword>
<feature type="compositionally biased region" description="Basic and acidic residues" evidence="1">
    <location>
        <begin position="435"/>
        <end position="449"/>
    </location>
</feature>
<proteinExistence type="predicted"/>
<name>A0A9P8KW74_9PEZI</name>
<dbReference type="PANTHER" id="PTHR35487">
    <property type="entry name" value="DUF3824 DOMAIN-CONTAINING PROTEIN"/>
    <property type="match status" value="1"/>
</dbReference>
<feature type="domain" description="DUF3824" evidence="2">
    <location>
        <begin position="305"/>
        <end position="358"/>
    </location>
</feature>
<evidence type="ECO:0000256" key="1">
    <source>
        <dbReference type="SAM" id="MobiDB-lite"/>
    </source>
</evidence>
<feature type="domain" description="DUF3824" evidence="2">
    <location>
        <begin position="363"/>
        <end position="408"/>
    </location>
</feature>
<accession>A0A9P8KW74</accession>
<feature type="region of interest" description="Disordered" evidence="1">
    <location>
        <begin position="590"/>
        <end position="789"/>
    </location>
</feature>
<dbReference type="Pfam" id="PF12868">
    <property type="entry name" value="DUF3824"/>
    <property type="match status" value="4"/>
</dbReference>
<protein>
    <recommendedName>
        <fullName evidence="2">DUF3824 domain-containing protein</fullName>
    </recommendedName>
</protein>
<feature type="region of interest" description="Disordered" evidence="1">
    <location>
        <begin position="435"/>
        <end position="479"/>
    </location>
</feature>
<feature type="compositionally biased region" description="Low complexity" evidence="1">
    <location>
        <begin position="747"/>
        <end position="761"/>
    </location>
</feature>
<comment type="caution">
    <text evidence="3">The sequence shown here is derived from an EMBL/GenBank/DDBJ whole genome shotgun (WGS) entry which is preliminary data.</text>
</comment>
<feature type="compositionally biased region" description="Low complexity" evidence="1">
    <location>
        <begin position="629"/>
        <end position="638"/>
    </location>
</feature>
<dbReference type="OrthoDB" id="3561737at2759"/>
<gene>
    <name evidence="3" type="ORF">FGG08_005287</name>
</gene>
<feature type="domain" description="DUF3824" evidence="2">
    <location>
        <begin position="413"/>
        <end position="463"/>
    </location>
</feature>
<sequence length="813" mass="90966">MQVSPAQLTLASAHIDPRESVHLPLYPNQHQVDYSVAGIKLNSSASRNEKPQKPDLLNRPANMSVIVREREREVEEDIYRTRSPPRTIRGVRRYRVHRPFDEEEAYEDLYERERLFERDRRRHNHPYEVQSFSRSTEYFSAPQKTVIIREEPQQIIIRERPRAPIIVPAREPERVYEDLCEDDVYYERDSRHGNREELYIRKEKEMEVEPRDSVSQWSSDDDIVYIHRETSGGRRGHSHRRHLAEGAAVGVAAEEIIRHHKKKEGVHDHHHKRHAAEAALAGAAGAEVLSKVRSSSRHRHNHNHQVEDLAKLGLGTAAIAAAVNYGMNRGRDKRSGSRRRRHSISGSSRYYDDYDSDDRSRSRHSHRGRHIAEAALGTAAAAGLIHHERSKSRRRSHSRSRSSHSRHGSSRHRSRSPTHKLPLAAAAAGTAAFLAHHEREKKKREQERRSRSRSRSRSVAYSDRDLQGASDDPGLIEYGDEPVYANAAGDYHRRQEAGHDTVPLAAPLAAGAGYAVGHAAGHAATFQEPERSRSGSQTRRHERSPSSSSSSPVSGRRRRRRPSDRHRGEHLAEAALAAGAAGLAAHEIKKVHDRKKPEGLEERHYTGDPYDERDYNNHPPVDHPPSPPSTSYYPATNTFPPPPSTPYYPATNTFPPPPAPMPYNPADYPPPPIPHINDPPSHLPIEQPDPRIYGGTASEHEGGADLADSVSDIGLAPINGDGGPPANGGEEKSVSFDLRPRYKHEPASGSHSPPLSVSSASTVELPPRFDEQGRRVGDRERDSGRDSGEELAYKIGEAVSRVGRVVDKVLGGK</sequence>
<dbReference type="AlphaFoldDB" id="A0A9P8KW74"/>
<evidence type="ECO:0000313" key="4">
    <source>
        <dbReference type="Proteomes" id="UP000698800"/>
    </source>
</evidence>
<feature type="compositionally biased region" description="Low complexity" evidence="1">
    <location>
        <begin position="545"/>
        <end position="554"/>
    </location>
</feature>
<feature type="region of interest" description="Disordered" evidence="1">
    <location>
        <begin position="385"/>
        <end position="420"/>
    </location>
</feature>
<evidence type="ECO:0000313" key="3">
    <source>
        <dbReference type="EMBL" id="KAH0538125.1"/>
    </source>
</evidence>
<organism evidence="3 4">
    <name type="scientific">Glutinoglossum americanum</name>
    <dbReference type="NCBI Taxonomy" id="1670608"/>
    <lineage>
        <taxon>Eukaryota</taxon>
        <taxon>Fungi</taxon>
        <taxon>Dikarya</taxon>
        <taxon>Ascomycota</taxon>
        <taxon>Pezizomycotina</taxon>
        <taxon>Geoglossomycetes</taxon>
        <taxon>Geoglossales</taxon>
        <taxon>Geoglossaceae</taxon>
        <taxon>Glutinoglossum</taxon>
    </lineage>
</organism>
<dbReference type="PANTHER" id="PTHR35487:SF1">
    <property type="entry name" value="DUF3824 DOMAIN-CONTAINING PROTEIN"/>
    <property type="match status" value="1"/>
</dbReference>
<feature type="compositionally biased region" description="Basic and acidic residues" evidence="1">
    <location>
        <begin position="767"/>
        <end position="789"/>
    </location>
</feature>
<dbReference type="Proteomes" id="UP000698800">
    <property type="component" value="Unassembled WGS sequence"/>
</dbReference>
<dbReference type="EMBL" id="JAGHQL010000122">
    <property type="protein sequence ID" value="KAH0538125.1"/>
    <property type="molecule type" value="Genomic_DNA"/>
</dbReference>
<feature type="compositionally biased region" description="Pro residues" evidence="1">
    <location>
        <begin position="654"/>
        <end position="674"/>
    </location>
</feature>
<feature type="region of interest" description="Disordered" evidence="1">
    <location>
        <begin position="523"/>
        <end position="568"/>
    </location>
</feature>
<feature type="compositionally biased region" description="Basic residues" evidence="1">
    <location>
        <begin position="388"/>
        <end position="418"/>
    </location>
</feature>
<evidence type="ECO:0000259" key="2">
    <source>
        <dbReference type="Pfam" id="PF12868"/>
    </source>
</evidence>
<reference evidence="3" key="1">
    <citation type="submission" date="2021-03" db="EMBL/GenBank/DDBJ databases">
        <title>Comparative genomics and phylogenomic investigation of the class Geoglossomycetes provide insights into ecological specialization and systematics.</title>
        <authorList>
            <person name="Melie T."/>
            <person name="Pirro S."/>
            <person name="Miller A.N."/>
            <person name="Quandt A."/>
        </authorList>
    </citation>
    <scope>NUCLEOTIDE SEQUENCE</scope>
    <source>
        <strain evidence="3">GBOQ0MN5Z8</strain>
    </source>
</reference>
<dbReference type="InterPro" id="IPR024436">
    <property type="entry name" value="DUF3824"/>
</dbReference>